<dbReference type="Proteomes" id="UP001500542">
    <property type="component" value="Unassembled WGS sequence"/>
</dbReference>
<reference evidence="1 2" key="1">
    <citation type="journal article" date="2019" name="Int. J. Syst. Evol. Microbiol.">
        <title>The Global Catalogue of Microorganisms (GCM) 10K type strain sequencing project: providing services to taxonomists for standard genome sequencing and annotation.</title>
        <authorList>
            <consortium name="The Broad Institute Genomics Platform"/>
            <consortium name="The Broad Institute Genome Sequencing Center for Infectious Disease"/>
            <person name="Wu L."/>
            <person name="Ma J."/>
        </authorList>
    </citation>
    <scope>NUCLEOTIDE SEQUENCE [LARGE SCALE GENOMIC DNA]</scope>
    <source>
        <strain evidence="1 2">JCM 10977</strain>
    </source>
</reference>
<organism evidence="1 2">
    <name type="scientific">Kribbella koreensis</name>
    <dbReference type="NCBI Taxonomy" id="57909"/>
    <lineage>
        <taxon>Bacteria</taxon>
        <taxon>Bacillati</taxon>
        <taxon>Actinomycetota</taxon>
        <taxon>Actinomycetes</taxon>
        <taxon>Propionibacteriales</taxon>
        <taxon>Kribbellaceae</taxon>
        <taxon>Kribbella</taxon>
    </lineage>
</organism>
<comment type="caution">
    <text evidence="1">The sequence shown here is derived from an EMBL/GenBank/DDBJ whole genome shotgun (WGS) entry which is preliminary data.</text>
</comment>
<proteinExistence type="predicted"/>
<accession>A0ABN1R1Z7</accession>
<gene>
    <name evidence="1" type="ORF">GCM10009554_51220</name>
</gene>
<evidence type="ECO:0000313" key="2">
    <source>
        <dbReference type="Proteomes" id="UP001500542"/>
    </source>
</evidence>
<evidence type="ECO:0000313" key="1">
    <source>
        <dbReference type="EMBL" id="GAA0950743.1"/>
    </source>
</evidence>
<keyword evidence="2" id="KW-1185">Reference proteome</keyword>
<name>A0ABN1R1Z7_9ACTN</name>
<protein>
    <recommendedName>
        <fullName evidence="3">DUF3099 family protein</fullName>
    </recommendedName>
</protein>
<evidence type="ECO:0008006" key="3">
    <source>
        <dbReference type="Google" id="ProtNLM"/>
    </source>
</evidence>
<sequence length="46" mass="4734">MGTCIGLIVLAWFVVRLFSIPAAIGMSAVAAVIPPIAAIVGNRPQQ</sequence>
<dbReference type="EMBL" id="BAAAHK010000013">
    <property type="protein sequence ID" value="GAA0950743.1"/>
    <property type="molecule type" value="Genomic_DNA"/>
</dbReference>